<dbReference type="InterPro" id="IPR011010">
    <property type="entry name" value="DNA_brk_join_enz"/>
</dbReference>
<dbReference type="InterPro" id="IPR002104">
    <property type="entry name" value="Integrase_catalytic"/>
</dbReference>
<evidence type="ECO:0000313" key="5">
    <source>
        <dbReference type="EMBL" id="RKI86972.1"/>
    </source>
</evidence>
<reference evidence="5 6" key="1">
    <citation type="submission" date="2018-09" db="EMBL/GenBank/DDBJ databases">
        <title>Murine metabolic-syndrome-specific gut microbial biobank.</title>
        <authorList>
            <person name="Liu C."/>
        </authorList>
    </citation>
    <scope>NUCLEOTIDE SEQUENCE [LARGE SCALE GENOMIC DNA]</scope>
    <source>
        <strain evidence="5 6">0.1xD8-82</strain>
    </source>
</reference>
<dbReference type="PANTHER" id="PTHR30629:SF2">
    <property type="entry name" value="PROPHAGE INTEGRASE INTS-RELATED"/>
    <property type="match status" value="1"/>
</dbReference>
<evidence type="ECO:0000256" key="1">
    <source>
        <dbReference type="ARBA" id="ARBA00008857"/>
    </source>
</evidence>
<evidence type="ECO:0000259" key="4">
    <source>
        <dbReference type="Pfam" id="PF00589"/>
    </source>
</evidence>
<dbReference type="CDD" id="cd00397">
    <property type="entry name" value="DNA_BRE_C"/>
    <property type="match status" value="1"/>
</dbReference>
<keyword evidence="2" id="KW-0229">DNA integration</keyword>
<proteinExistence type="inferred from homology"/>
<name>A0A3A9A5P9_9FIRM</name>
<dbReference type="OrthoDB" id="1899549at2"/>
<accession>A0A3A9A5P9</accession>
<dbReference type="InterPro" id="IPR050808">
    <property type="entry name" value="Phage_Integrase"/>
</dbReference>
<sequence length="288" mass="33931">MKENRKTNNLKLSLLQDLINFGILDIDSVLDTLMSKKIDTILKIHPYAITPPATQNGRCQTCYKDEKGKRKNIKAQSKEELLDKLIPIYFANTYIDKLTFYGLYEEWLAYKATVTNSSNTIKRHRQHYRKYFEPSVLHDMKIKKIDELILEQECNRIVREFNLPRKEWCNVKTILNGMYTYAVRKKYIAENPMDKIQIYVKYRQVVKKTGKTETYNTEELEKFAERQGVRTKSTHKMRKTYASNLNANGVPLDCIREMLGHSNLSTTLEYIYNPLTKKETYDLITKAL</sequence>
<dbReference type="GO" id="GO:0003677">
    <property type="term" value="F:DNA binding"/>
    <property type="evidence" value="ECO:0007669"/>
    <property type="project" value="UniProtKB-KW"/>
</dbReference>
<gene>
    <name evidence="5" type="ORF">D7V94_21960</name>
</gene>
<dbReference type="GO" id="GO:0006310">
    <property type="term" value="P:DNA recombination"/>
    <property type="evidence" value="ECO:0007669"/>
    <property type="project" value="InterPro"/>
</dbReference>
<dbReference type="SUPFAM" id="SSF56349">
    <property type="entry name" value="DNA breaking-rejoining enzymes"/>
    <property type="match status" value="1"/>
</dbReference>
<dbReference type="PANTHER" id="PTHR30629">
    <property type="entry name" value="PROPHAGE INTEGRASE"/>
    <property type="match status" value="1"/>
</dbReference>
<dbReference type="Gene3D" id="1.10.150.130">
    <property type="match status" value="1"/>
</dbReference>
<dbReference type="AlphaFoldDB" id="A0A3A9A5P9"/>
<dbReference type="RefSeq" id="WP_120472394.1">
    <property type="nucleotide sequence ID" value="NZ_RAYQ01000051.1"/>
</dbReference>
<organism evidence="5 6">
    <name type="scientific">Parablautia intestinalis</name>
    <dbReference type="NCBI Taxonomy" id="2320100"/>
    <lineage>
        <taxon>Bacteria</taxon>
        <taxon>Bacillati</taxon>
        <taxon>Bacillota</taxon>
        <taxon>Clostridia</taxon>
        <taxon>Lachnospirales</taxon>
        <taxon>Lachnospiraceae</taxon>
        <taxon>Parablautia</taxon>
    </lineage>
</organism>
<dbReference type="GO" id="GO:0015074">
    <property type="term" value="P:DNA integration"/>
    <property type="evidence" value="ECO:0007669"/>
    <property type="project" value="UniProtKB-KW"/>
</dbReference>
<dbReference type="Proteomes" id="UP000280696">
    <property type="component" value="Unassembled WGS sequence"/>
</dbReference>
<evidence type="ECO:0000313" key="6">
    <source>
        <dbReference type="Proteomes" id="UP000280696"/>
    </source>
</evidence>
<evidence type="ECO:0000256" key="2">
    <source>
        <dbReference type="ARBA" id="ARBA00022908"/>
    </source>
</evidence>
<keyword evidence="6" id="KW-1185">Reference proteome</keyword>
<dbReference type="Pfam" id="PF00589">
    <property type="entry name" value="Phage_integrase"/>
    <property type="match status" value="1"/>
</dbReference>
<evidence type="ECO:0000256" key="3">
    <source>
        <dbReference type="ARBA" id="ARBA00023125"/>
    </source>
</evidence>
<feature type="domain" description="Tyr recombinase" evidence="4">
    <location>
        <begin position="216"/>
        <end position="271"/>
    </location>
</feature>
<keyword evidence="3" id="KW-0238">DNA-binding</keyword>
<dbReference type="InterPro" id="IPR010998">
    <property type="entry name" value="Integrase_recombinase_N"/>
</dbReference>
<comment type="similarity">
    <text evidence="1">Belongs to the 'phage' integrase family.</text>
</comment>
<dbReference type="EMBL" id="RAYQ01000051">
    <property type="protein sequence ID" value="RKI86972.1"/>
    <property type="molecule type" value="Genomic_DNA"/>
</dbReference>
<comment type="caution">
    <text evidence="5">The sequence shown here is derived from an EMBL/GenBank/DDBJ whole genome shotgun (WGS) entry which is preliminary data.</text>
</comment>
<protein>
    <submittedName>
        <fullName evidence="5">Site-specific integrase</fullName>
    </submittedName>
</protein>